<organism evidence="3 4">
    <name type="scientific">Cercophora newfieldiana</name>
    <dbReference type="NCBI Taxonomy" id="92897"/>
    <lineage>
        <taxon>Eukaryota</taxon>
        <taxon>Fungi</taxon>
        <taxon>Dikarya</taxon>
        <taxon>Ascomycota</taxon>
        <taxon>Pezizomycotina</taxon>
        <taxon>Sordariomycetes</taxon>
        <taxon>Sordariomycetidae</taxon>
        <taxon>Sordariales</taxon>
        <taxon>Lasiosphaeriaceae</taxon>
        <taxon>Cercophora</taxon>
    </lineage>
</organism>
<protein>
    <submittedName>
        <fullName evidence="3">Uncharacterized protein</fullName>
    </submittedName>
</protein>
<keyword evidence="2" id="KW-1133">Transmembrane helix</keyword>
<evidence type="ECO:0000256" key="2">
    <source>
        <dbReference type="SAM" id="Phobius"/>
    </source>
</evidence>
<sequence length="1291" mass="138751">MSYQEYARFSRRTQDVSSAAPRSRADRPYTGSLSSFSVPRRSPLHSNSSSTSSTSSTSISPSNSASQKLGGLSPTSPVGDPLDTIRQLKQLELGAEKKPNLIEATLPWRPFYLQRRVLACFAVAFVGLSVALEALLGYSTRNQGLVTTSEPGYFVWRLAPTGILLLVAAVWTRVEYQAQHSAPWLRLSQGPVAAEKTLLLDYVSISRPQVIFTALKNRDYVVAASTIVSMFLMVLVVASTGLMFIILVDVPSQSTPITTQTTFVNNGSALASSGSLAFFTMLGLQQQDLLFPDGVSSSFAYQQFLSESPVGNAITATVDGLSAGLECEVARLGLSGVQLGQSSQQFNTTFTAGGCNVTMPLISAAFSRPAGAAANQTLYFARFGEGSCANSPADRRMVVVFGTETFNPRPLPTNSSTANMAVNGTIPRSASLLCKPTYAISQVEVTKRNGVVVAVDPSLNGQQRALANIDAFAIADAFFGSFQNGLADTYADTTPWFYQPAVVNVDPIMYLALEYRLRSAGVAISPDALLDVNILQDVVNDYFQQYVPLLASRSLMEPSSTLITAVATGQSERLVASFAVTQFIVVHLAVAAFLTVAVIFLVPKKGFLPRNPGTMLDVAALIANSRPLLQTLRGTGGGDVAMLKERLAGSEFYTGVEAYEGAGSRGSGWFKIFGTQSSQGSPTYAKATDAVSHPPLLHPLYRMTAFLALVGLVIGLEFTLQTSNKNGGFEDVTDEEHRHVLWTILPASILCVLAFYFIASGFSLRILSPYSALINGAAFEKSISLDLVDKAPPVVLFEAIKSRNLAVGGATAAAFAASLFAMFASTLFTVATVPTTANCQMVIGDFFAQSNGQANPEVCGACQNGTVLASLVLNGNVSYPVFTYEDIAFPSLSLANIPADMRDLPDDIIVSATVPGVRPSLECRSFQQSELAVNLSLSEITGTGNPMIVTLPFTAGGSTLEDNTVVLNTGYTLSDLDDPRKLALDPNALFGRGVYRPVTLDNNETVSRWIWVWGQLENAGTSQTTVRTISALTCNETMNQFSFAVRFVGGVLDIDHINPPIPDESTQVQADIDIVDNLQYDDLVTLPTPHLFDPFFMSLVSSRFAVPANALAEPSSPSVPDAITFQHRLIRAQIINTLSRRPTPTGADPNILTLPARLIATSLDNGAARRVVQDTVSTRILQALLASVLLFSIASWLALPKTNILPRSPTSIASIAALLADGNIFGLLGRGAEWQPNEDLQAYFKDGLHVTMGFQLGWEKLKRRRRDEREAAWGERERDEVFAVFPMVSGM</sequence>
<name>A0AA39Y2J3_9PEZI</name>
<feature type="transmembrane region" description="Helical" evidence="2">
    <location>
        <begin position="740"/>
        <end position="759"/>
    </location>
</feature>
<reference evidence="3" key="1">
    <citation type="submission" date="2023-06" db="EMBL/GenBank/DDBJ databases">
        <title>Genome-scale phylogeny and comparative genomics of the fungal order Sordariales.</title>
        <authorList>
            <consortium name="Lawrence Berkeley National Laboratory"/>
            <person name="Hensen N."/>
            <person name="Bonometti L."/>
            <person name="Westerberg I."/>
            <person name="Brannstrom I.O."/>
            <person name="Guillou S."/>
            <person name="Cros-Aarteil S."/>
            <person name="Calhoun S."/>
            <person name="Haridas S."/>
            <person name="Kuo A."/>
            <person name="Mondo S."/>
            <person name="Pangilinan J."/>
            <person name="Riley R."/>
            <person name="Labutti K."/>
            <person name="Andreopoulos B."/>
            <person name="Lipzen A."/>
            <person name="Chen C."/>
            <person name="Yanf M."/>
            <person name="Daum C."/>
            <person name="Ng V."/>
            <person name="Clum A."/>
            <person name="Steindorff A."/>
            <person name="Ohm R."/>
            <person name="Martin F."/>
            <person name="Silar P."/>
            <person name="Natvig D."/>
            <person name="Lalanne C."/>
            <person name="Gautier V."/>
            <person name="Ament-Velasquez S.L."/>
            <person name="Kruys A."/>
            <person name="Hutchinson M.I."/>
            <person name="Powell A.J."/>
            <person name="Barry K."/>
            <person name="Miller A.N."/>
            <person name="Grigoriev I.V."/>
            <person name="Debuchy R."/>
            <person name="Gladieux P."/>
            <person name="Thoren M.H."/>
            <person name="Johannesson H."/>
        </authorList>
    </citation>
    <scope>NUCLEOTIDE SEQUENCE</scope>
    <source>
        <strain evidence="3">SMH2532-1</strain>
    </source>
</reference>
<feature type="transmembrane region" description="Helical" evidence="2">
    <location>
        <begin position="700"/>
        <end position="720"/>
    </location>
</feature>
<feature type="transmembrane region" description="Helical" evidence="2">
    <location>
        <begin position="220"/>
        <end position="248"/>
    </location>
</feature>
<keyword evidence="2" id="KW-0812">Transmembrane</keyword>
<feature type="transmembrane region" description="Helical" evidence="2">
    <location>
        <begin position="805"/>
        <end position="831"/>
    </location>
</feature>
<keyword evidence="2" id="KW-0472">Membrane</keyword>
<dbReference type="InterPro" id="IPR021840">
    <property type="entry name" value="DUF3433"/>
</dbReference>
<feature type="compositionally biased region" description="Low complexity" evidence="1">
    <location>
        <begin position="46"/>
        <end position="66"/>
    </location>
</feature>
<gene>
    <name evidence="3" type="ORF">B0T16DRAFT_392189</name>
</gene>
<comment type="caution">
    <text evidence="3">The sequence shown here is derived from an EMBL/GenBank/DDBJ whole genome shotgun (WGS) entry which is preliminary data.</text>
</comment>
<accession>A0AA39Y2J3</accession>
<dbReference type="PANTHER" id="PTHR37544">
    <property type="entry name" value="SPRAY-RELATED"/>
    <property type="match status" value="1"/>
</dbReference>
<keyword evidence="4" id="KW-1185">Reference proteome</keyword>
<proteinExistence type="predicted"/>
<evidence type="ECO:0000313" key="4">
    <source>
        <dbReference type="Proteomes" id="UP001174936"/>
    </source>
</evidence>
<dbReference type="Pfam" id="PF11915">
    <property type="entry name" value="DUF3433"/>
    <property type="match status" value="2"/>
</dbReference>
<dbReference type="PANTHER" id="PTHR37544:SF3">
    <property type="entry name" value="SPRAY"/>
    <property type="match status" value="1"/>
</dbReference>
<feature type="transmembrane region" description="Helical" evidence="2">
    <location>
        <begin position="117"/>
        <end position="138"/>
    </location>
</feature>
<feature type="region of interest" description="Disordered" evidence="1">
    <location>
        <begin position="1"/>
        <end position="80"/>
    </location>
</feature>
<feature type="transmembrane region" description="Helical" evidence="2">
    <location>
        <begin position="153"/>
        <end position="171"/>
    </location>
</feature>
<evidence type="ECO:0000256" key="1">
    <source>
        <dbReference type="SAM" id="MobiDB-lite"/>
    </source>
</evidence>
<evidence type="ECO:0000313" key="3">
    <source>
        <dbReference type="EMBL" id="KAK0643707.1"/>
    </source>
</evidence>
<dbReference type="EMBL" id="JAULSV010000005">
    <property type="protein sequence ID" value="KAK0643707.1"/>
    <property type="molecule type" value="Genomic_DNA"/>
</dbReference>
<dbReference type="Proteomes" id="UP001174936">
    <property type="component" value="Unassembled WGS sequence"/>
</dbReference>
<feature type="transmembrane region" description="Helical" evidence="2">
    <location>
        <begin position="583"/>
        <end position="602"/>
    </location>
</feature>